<name>A0A5P0X1E3_9BACT</name>
<protein>
    <submittedName>
        <fullName evidence="1">Uncharacterized protein</fullName>
    </submittedName>
</protein>
<comment type="caution">
    <text evidence="1">The sequence shown here is derived from an EMBL/GenBank/DDBJ whole genome shotgun (WGS) entry which is preliminary data.</text>
</comment>
<evidence type="ECO:0000313" key="1">
    <source>
        <dbReference type="EMBL" id="MQN83045.1"/>
    </source>
</evidence>
<dbReference type="EMBL" id="VZCC01000014">
    <property type="protein sequence ID" value="MQN83045.1"/>
    <property type="molecule type" value="Genomic_DNA"/>
</dbReference>
<sequence>MKRKMIFGISCVAVAIAGLIYVNKSNSVKLVENDLLMENVEALTQNDYPQGPPLTNWHKYDVICPEKIITTTVFVELSAGAVIPVGAVPVYVNGKLGYNKTVTKTYKPVVEKCGQGEGSCFISQKCD</sequence>
<gene>
    <name evidence="1" type="ORF">F7D74_03340</name>
</gene>
<accession>A0A5P0X1E3</accession>
<dbReference type="AlphaFoldDB" id="A0A5P0X1E3"/>
<proteinExistence type="predicted"/>
<reference evidence="2" key="1">
    <citation type="submission" date="2019-09" db="EMBL/GenBank/DDBJ databases">
        <title>Distinct polysaccharide growth profiles of human intestinal Prevotella copri isolates.</title>
        <authorList>
            <person name="Fehlner-Peach H."/>
            <person name="Magnabosco C."/>
            <person name="Raghavan V."/>
            <person name="Scher J.U."/>
            <person name="Tett A."/>
            <person name="Cox L.M."/>
            <person name="Gottsegen C."/>
            <person name="Watters A."/>
            <person name="Wiltshire- Gordon J.D."/>
            <person name="Segata N."/>
            <person name="Bonneau R."/>
            <person name="Littman D.R."/>
        </authorList>
    </citation>
    <scope>NUCLEOTIDE SEQUENCE [LARGE SCALE GENOMIC DNA]</scope>
    <source>
        <strain evidence="2">iAA108</strain>
    </source>
</reference>
<organism evidence="1 2">
    <name type="scientific">Segatella copri</name>
    <dbReference type="NCBI Taxonomy" id="165179"/>
    <lineage>
        <taxon>Bacteria</taxon>
        <taxon>Pseudomonadati</taxon>
        <taxon>Bacteroidota</taxon>
        <taxon>Bacteroidia</taxon>
        <taxon>Bacteroidales</taxon>
        <taxon>Prevotellaceae</taxon>
        <taxon>Segatella</taxon>
    </lineage>
</organism>
<dbReference type="RefSeq" id="WP_153081803.1">
    <property type="nucleotide sequence ID" value="NZ_JAHRGJ010000028.1"/>
</dbReference>
<evidence type="ECO:0000313" key="2">
    <source>
        <dbReference type="Proteomes" id="UP000421408"/>
    </source>
</evidence>
<dbReference type="Proteomes" id="UP000421408">
    <property type="component" value="Unassembled WGS sequence"/>
</dbReference>